<dbReference type="STRING" id="98403.A0A151GM14"/>
<evidence type="ECO:0000256" key="7">
    <source>
        <dbReference type="SAM" id="MobiDB-lite"/>
    </source>
</evidence>
<keyword evidence="3 6" id="KW-0378">Hydrolase</keyword>
<name>A0A151GM14_DRECN</name>
<evidence type="ECO:0000259" key="8">
    <source>
        <dbReference type="PROSITE" id="PS50203"/>
    </source>
</evidence>
<dbReference type="EMBL" id="LAYC01000002">
    <property type="protein sequence ID" value="KYK58155.1"/>
    <property type="molecule type" value="Genomic_DNA"/>
</dbReference>
<dbReference type="InterPro" id="IPR038765">
    <property type="entry name" value="Papain-like_cys_pep_sf"/>
</dbReference>
<protein>
    <submittedName>
        <fullName evidence="9">Calpain family cysteine protease</fullName>
    </submittedName>
</protein>
<dbReference type="Gene3D" id="3.90.70.10">
    <property type="entry name" value="Cysteine proteinases"/>
    <property type="match status" value="1"/>
</dbReference>
<evidence type="ECO:0000256" key="3">
    <source>
        <dbReference type="ARBA" id="ARBA00022801"/>
    </source>
</evidence>
<dbReference type="InterPro" id="IPR001300">
    <property type="entry name" value="Peptidase_C2_calpain_cat"/>
</dbReference>
<dbReference type="FunFam" id="3.90.70.10:FF:000072">
    <property type="entry name" value="Cysteine proteinase"/>
    <property type="match status" value="1"/>
</dbReference>
<feature type="region of interest" description="Disordered" evidence="7">
    <location>
        <begin position="975"/>
        <end position="996"/>
    </location>
</feature>
<keyword evidence="2 6" id="KW-0645">Protease</keyword>
<dbReference type="InParanoid" id="A0A151GM14"/>
<keyword evidence="4 6" id="KW-0788">Thiol protease</keyword>
<feature type="active site" evidence="5 6">
    <location>
        <position position="436"/>
    </location>
</feature>
<dbReference type="PANTHER" id="PTHR10183:SF379">
    <property type="entry name" value="CALPAIN-5"/>
    <property type="match status" value="1"/>
</dbReference>
<feature type="compositionally biased region" description="Basic and acidic residues" evidence="7">
    <location>
        <begin position="664"/>
        <end position="675"/>
    </location>
</feature>
<feature type="active site" evidence="5 6">
    <location>
        <position position="231"/>
    </location>
</feature>
<gene>
    <name evidence="9" type="ORF">DCS_05168</name>
</gene>
<sequence length="996" mass="111898">MSAILGPNIGRRWRSSRSRSCSPPPSRQLSIRGRSPSPPLPLGEAASRGRPPFFMTPPTAKRPKKPPQEAIDNFWAKFTTKTPGKATTVIPKNQFVSKMIKKPEQSPGSDGMGTTADATASPTVHSKTTAQASYEDAAAMCRAKVAKIVKECRRVNKKYRDPHFDLESDLKLGRRDTLQSLSNLRGRPGTPPGHDFCPRSAKRVTEIFDKPQFYIEGPTANDVRQGRDGDCWLMSALCTLSNKEGLIERLCVAHDPDVGVYGFVFHRDGEWISEIVDDFLYLTKSDYDESYTDRVLFDECERINPEEAYRKIYQSNSGALYFAQCEHPQETWLPLLEKCYAKAHGDYAAIEGGFGGEGIEDLTGGVTSEIFTTDILDKEHFWAELLMVNQEFLFGCSTGVWGGSTWGERKGIMELHSYSVQRAVEIDGKRLIRLKNPWGKGEWKGPWSDGSKEWTPQWLEKLNHRFGDDGNFWIAYEDLLRKYQAFERTRLFGPDWSVAQIWTTLNVPWMVNYHDTYFSLSISKPGPVILVLSQLDDRYFRGLEGQYGFELALRLHRAGHEDYIVRSQPPYRMRRSVNVELVLEAGDYDVRIKINACRSEHFLPIEDVIRDSAKSRREKLTRIGLAYDLAHDKGKIAESPGERAMREAHEKRELTKKREEIKKKIQSNREEEQYLKKKQYKRDKEKHRKARVRRRVKTRVAAAGRLKMAADVGDSIVTGSGLEPVDVPISKKKPAVATDIDETADKANPETPAERKSAASGELFGRENAASASTADRPSGQNPVDKNVPAGTEFPKEAHQLQLGTTSAQENKENAGDVPNRNGVEGRKCNDPAMMIPNDIPQPLTMANIEYDSGSDDMFATLSELSDRELDIKADLYLEGIRRVNACPAEVKALADEALDEFELDPWNAVAVVGLRVYHQVVFPDADEAKQGAEAKRDVVKLKVIRPNPYAISDGDEEERKSKVLDVDDSAKDATLAGGMVDRTKSKTSGNGRQPY</sequence>
<comment type="caution">
    <text evidence="9">The sequence shown here is derived from an EMBL/GenBank/DDBJ whole genome shotgun (WGS) entry which is preliminary data.</text>
</comment>
<feature type="region of interest" description="Disordered" evidence="7">
    <location>
        <begin position="664"/>
        <end position="698"/>
    </location>
</feature>
<dbReference type="AlphaFoldDB" id="A0A151GM14"/>
<dbReference type="Pfam" id="PF00648">
    <property type="entry name" value="Peptidase_C2"/>
    <property type="match status" value="1"/>
</dbReference>
<dbReference type="GO" id="GO:0006508">
    <property type="term" value="P:proteolysis"/>
    <property type="evidence" value="ECO:0007669"/>
    <property type="project" value="UniProtKB-KW"/>
</dbReference>
<evidence type="ECO:0000256" key="6">
    <source>
        <dbReference type="PROSITE-ProRule" id="PRU00239"/>
    </source>
</evidence>
<dbReference type="InterPro" id="IPR022684">
    <property type="entry name" value="Calpain_cysteine_protease"/>
</dbReference>
<evidence type="ECO:0000256" key="4">
    <source>
        <dbReference type="ARBA" id="ARBA00022807"/>
    </source>
</evidence>
<feature type="active site" evidence="5 6">
    <location>
        <position position="416"/>
    </location>
</feature>
<comment type="similarity">
    <text evidence="1">Belongs to the peptidase C2 family.</text>
</comment>
<feature type="domain" description="Calpain catalytic" evidence="8">
    <location>
        <begin position="202"/>
        <end position="492"/>
    </location>
</feature>
<feature type="compositionally biased region" description="Polar residues" evidence="7">
    <location>
        <begin position="770"/>
        <end position="784"/>
    </location>
</feature>
<dbReference type="PROSITE" id="PS50203">
    <property type="entry name" value="CALPAIN_CAT"/>
    <property type="match status" value="1"/>
</dbReference>
<evidence type="ECO:0000313" key="9">
    <source>
        <dbReference type="EMBL" id="KYK58155.1"/>
    </source>
</evidence>
<feature type="compositionally biased region" description="Basic and acidic residues" evidence="7">
    <location>
        <begin position="743"/>
        <end position="757"/>
    </location>
</feature>
<evidence type="ECO:0000256" key="2">
    <source>
        <dbReference type="ARBA" id="ARBA00022670"/>
    </source>
</evidence>
<evidence type="ECO:0000256" key="5">
    <source>
        <dbReference type="PIRSR" id="PIRSR622684-1"/>
    </source>
</evidence>
<dbReference type="GO" id="GO:0004198">
    <property type="term" value="F:calcium-dependent cysteine-type endopeptidase activity"/>
    <property type="evidence" value="ECO:0007669"/>
    <property type="project" value="InterPro"/>
</dbReference>
<reference evidence="9 10" key="1">
    <citation type="journal article" date="2016" name="Sci. Rep.">
        <title>Insights into Adaptations to a Near-Obligate Nematode Endoparasitic Lifestyle from the Finished Genome of Drechmeria coniospora.</title>
        <authorList>
            <person name="Zhang L."/>
            <person name="Zhou Z."/>
            <person name="Guo Q."/>
            <person name="Fokkens L."/>
            <person name="Miskei M."/>
            <person name="Pocsi I."/>
            <person name="Zhang W."/>
            <person name="Chen M."/>
            <person name="Wang L."/>
            <person name="Sun Y."/>
            <person name="Donzelli B.G."/>
            <person name="Gibson D.M."/>
            <person name="Nelson D.R."/>
            <person name="Luo J.G."/>
            <person name="Rep M."/>
            <person name="Liu H."/>
            <person name="Yang S."/>
            <person name="Wang J."/>
            <person name="Krasnoff S.B."/>
            <person name="Xu Y."/>
            <person name="Molnar I."/>
            <person name="Lin M."/>
        </authorList>
    </citation>
    <scope>NUCLEOTIDE SEQUENCE [LARGE SCALE GENOMIC DNA]</scope>
    <source>
        <strain evidence="9 10">ARSEF 6962</strain>
    </source>
</reference>
<evidence type="ECO:0000256" key="1">
    <source>
        <dbReference type="ARBA" id="ARBA00007623"/>
    </source>
</evidence>
<dbReference type="SUPFAM" id="SSF54001">
    <property type="entry name" value="Cysteine proteinases"/>
    <property type="match status" value="1"/>
</dbReference>
<proteinExistence type="inferred from homology"/>
<evidence type="ECO:0000313" key="10">
    <source>
        <dbReference type="Proteomes" id="UP000076580"/>
    </source>
</evidence>
<feature type="region of interest" description="Disordered" evidence="7">
    <location>
        <begin position="96"/>
        <end position="124"/>
    </location>
</feature>
<organism evidence="9 10">
    <name type="scientific">Drechmeria coniospora</name>
    <name type="common">Nematophagous fungus</name>
    <name type="synonym">Meria coniospora</name>
    <dbReference type="NCBI Taxonomy" id="98403"/>
    <lineage>
        <taxon>Eukaryota</taxon>
        <taxon>Fungi</taxon>
        <taxon>Dikarya</taxon>
        <taxon>Ascomycota</taxon>
        <taxon>Pezizomycotina</taxon>
        <taxon>Sordariomycetes</taxon>
        <taxon>Hypocreomycetidae</taxon>
        <taxon>Hypocreales</taxon>
        <taxon>Ophiocordycipitaceae</taxon>
        <taxon>Drechmeria</taxon>
    </lineage>
</organism>
<dbReference type="Proteomes" id="UP000076580">
    <property type="component" value="Chromosome 02"/>
</dbReference>
<dbReference type="SMART" id="SM00230">
    <property type="entry name" value="CysPc"/>
    <property type="match status" value="1"/>
</dbReference>
<dbReference type="PRINTS" id="PR00704">
    <property type="entry name" value="CALPAIN"/>
</dbReference>
<feature type="region of interest" description="Disordered" evidence="7">
    <location>
        <begin position="1"/>
        <end position="67"/>
    </location>
</feature>
<feature type="compositionally biased region" description="Polar residues" evidence="7">
    <location>
        <begin position="987"/>
        <end position="996"/>
    </location>
</feature>
<dbReference type="PANTHER" id="PTHR10183">
    <property type="entry name" value="CALPAIN"/>
    <property type="match status" value="1"/>
</dbReference>
<feature type="compositionally biased region" description="Basic residues" evidence="7">
    <location>
        <begin position="676"/>
        <end position="698"/>
    </location>
</feature>
<feature type="region of interest" description="Disordered" evidence="7">
    <location>
        <begin position="805"/>
        <end position="825"/>
    </location>
</feature>
<keyword evidence="10" id="KW-1185">Reference proteome</keyword>
<feature type="region of interest" description="Disordered" evidence="7">
    <location>
        <begin position="733"/>
        <end position="791"/>
    </location>
</feature>
<dbReference type="GeneID" id="63717811"/>
<accession>A0A151GM14</accession>
<dbReference type="RefSeq" id="XP_040657507.1">
    <property type="nucleotide sequence ID" value="XM_040802474.1"/>
</dbReference>